<feature type="domain" description="N-acetyltransferase" evidence="1">
    <location>
        <begin position="3"/>
        <end position="128"/>
    </location>
</feature>
<dbReference type="RefSeq" id="WP_087112607.1">
    <property type="nucleotide sequence ID" value="NZ_CBCSCN010000013.1"/>
</dbReference>
<dbReference type="InterPro" id="IPR040448">
    <property type="entry name" value="PanZ_GNAT"/>
</dbReference>
<organism evidence="2 3">
    <name type="scientific">Parendozoicomonas haliclonae</name>
    <dbReference type="NCBI Taxonomy" id="1960125"/>
    <lineage>
        <taxon>Bacteria</taxon>
        <taxon>Pseudomonadati</taxon>
        <taxon>Pseudomonadota</taxon>
        <taxon>Gammaproteobacteria</taxon>
        <taxon>Oceanospirillales</taxon>
        <taxon>Endozoicomonadaceae</taxon>
        <taxon>Parendozoicomonas</taxon>
    </lineage>
</organism>
<keyword evidence="3" id="KW-1185">Reference proteome</keyword>
<proteinExistence type="predicted"/>
<dbReference type="OrthoDB" id="5736859at2"/>
<reference evidence="2 3" key="1">
    <citation type="submission" date="2017-03" db="EMBL/GenBank/DDBJ databases">
        <authorList>
            <person name="Afonso C.L."/>
            <person name="Miller P.J."/>
            <person name="Scott M.A."/>
            <person name="Spackman E."/>
            <person name="Goraichik I."/>
            <person name="Dimitrov K.M."/>
            <person name="Suarez D.L."/>
            <person name="Swayne D.E."/>
        </authorList>
    </citation>
    <scope>NUCLEOTIDE SEQUENCE [LARGE SCALE GENOMIC DNA]</scope>
    <source>
        <strain evidence="2">SB41UT1</strain>
    </source>
</reference>
<dbReference type="GO" id="GO:0016747">
    <property type="term" value="F:acyltransferase activity, transferring groups other than amino-acyl groups"/>
    <property type="evidence" value="ECO:0007669"/>
    <property type="project" value="InterPro"/>
</dbReference>
<accession>A0A1X7APY1</accession>
<gene>
    <name evidence="2" type="ORF">EHSB41UT_03951</name>
</gene>
<dbReference type="PROSITE" id="PS51186">
    <property type="entry name" value="GNAT"/>
    <property type="match status" value="1"/>
</dbReference>
<protein>
    <submittedName>
        <fullName evidence="2">Acetyltransferase, GNAT family</fullName>
    </submittedName>
</protein>
<dbReference type="Pfam" id="PF12568">
    <property type="entry name" value="PanZ"/>
    <property type="match status" value="1"/>
</dbReference>
<dbReference type="Gene3D" id="3.40.630.30">
    <property type="match status" value="1"/>
</dbReference>
<dbReference type="SUPFAM" id="SSF55729">
    <property type="entry name" value="Acyl-CoA N-acyltransferases (Nat)"/>
    <property type="match status" value="1"/>
</dbReference>
<dbReference type="Proteomes" id="UP000196573">
    <property type="component" value="Unassembled WGS sequence"/>
</dbReference>
<dbReference type="InterPro" id="IPR016181">
    <property type="entry name" value="Acyl_CoA_acyltransferase"/>
</dbReference>
<evidence type="ECO:0000259" key="1">
    <source>
        <dbReference type="PROSITE" id="PS51186"/>
    </source>
</evidence>
<evidence type="ECO:0000313" key="2">
    <source>
        <dbReference type="EMBL" id="SMA50160.1"/>
    </source>
</evidence>
<dbReference type="AlphaFoldDB" id="A0A1X7APY1"/>
<dbReference type="EMBL" id="FWPT01000011">
    <property type="protein sequence ID" value="SMA50160.1"/>
    <property type="molecule type" value="Genomic_DNA"/>
</dbReference>
<evidence type="ECO:0000313" key="3">
    <source>
        <dbReference type="Proteomes" id="UP000196573"/>
    </source>
</evidence>
<keyword evidence="2" id="KW-0808">Transferase</keyword>
<sequence>MPVFVESVTSPDSADQNDLVKIYNDAPEWLTSGLPAEEWVSNTLATNNLHLFAGRFNDRFLTAAVISERDLLWELEWLNVRKVTRDRGVGLRMINELQRIAHEHGRTLVMTRETEGDLPSYLQKLRMK</sequence>
<dbReference type="InterPro" id="IPR000182">
    <property type="entry name" value="GNAT_dom"/>
</dbReference>
<name>A0A1X7APY1_9GAMM</name>